<keyword evidence="3" id="KW-1185">Reference proteome</keyword>
<feature type="domain" description="Aldehyde oxidase/xanthine dehydrogenase second molybdopterin binding" evidence="1">
    <location>
        <begin position="34"/>
        <end position="130"/>
    </location>
</feature>
<evidence type="ECO:0000313" key="2">
    <source>
        <dbReference type="EMBL" id="SFU47172.1"/>
    </source>
</evidence>
<evidence type="ECO:0000313" key="3">
    <source>
        <dbReference type="Proteomes" id="UP000199138"/>
    </source>
</evidence>
<proteinExistence type="predicted"/>
<organism evidence="2 3">
    <name type="scientific">Pustulibacterium marinum</name>
    <dbReference type="NCBI Taxonomy" id="1224947"/>
    <lineage>
        <taxon>Bacteria</taxon>
        <taxon>Pseudomonadati</taxon>
        <taxon>Bacteroidota</taxon>
        <taxon>Flavobacteriia</taxon>
        <taxon>Flavobacteriales</taxon>
        <taxon>Flavobacteriaceae</taxon>
        <taxon>Pustulibacterium</taxon>
    </lineage>
</organism>
<accession>A0A1I7GFC3</accession>
<gene>
    <name evidence="2" type="ORF">SAMN05216480_104174</name>
</gene>
<sequence length="179" mass="20054">MFDKAIQNPVGENNQYDAKRYKGVLQLVKEKAKWQGLSDKRGVAAYFCHNTYVAHVVEANHLSETPIAQHVTTAVDCGVVVNKDAAKNMVEGAVIDGIGNAIYGEMTFTDGKPDKENFHSYKMIRMPESPTSIEVHFVENEEKPTGLGEPPFPPVFAALANALYKKEHKRFYHQPFTKK</sequence>
<dbReference type="SUPFAM" id="SSF56003">
    <property type="entry name" value="Molybdenum cofactor-binding domain"/>
    <property type="match status" value="1"/>
</dbReference>
<dbReference type="EMBL" id="FPBK01000004">
    <property type="protein sequence ID" value="SFU47172.1"/>
    <property type="molecule type" value="Genomic_DNA"/>
</dbReference>
<dbReference type="Gene3D" id="3.30.365.10">
    <property type="entry name" value="Aldehyde oxidase/xanthine dehydrogenase, molybdopterin binding domain"/>
    <property type="match status" value="1"/>
</dbReference>
<name>A0A1I7GFC3_9FLAO</name>
<dbReference type="Pfam" id="PF20256">
    <property type="entry name" value="MoCoBD_2"/>
    <property type="match status" value="1"/>
</dbReference>
<dbReference type="InterPro" id="IPR037165">
    <property type="entry name" value="AldOxase/xan_DH_Mopterin-bd_sf"/>
</dbReference>
<protein>
    <submittedName>
        <fullName evidence="2">Isoquinoline 1-oxidoreductase, beta subunit</fullName>
    </submittedName>
</protein>
<dbReference type="Proteomes" id="UP000199138">
    <property type="component" value="Unassembled WGS sequence"/>
</dbReference>
<dbReference type="AlphaFoldDB" id="A0A1I7GFC3"/>
<dbReference type="PANTHER" id="PTHR47495">
    <property type="entry name" value="ALDEHYDE DEHYDROGENASE"/>
    <property type="match status" value="1"/>
</dbReference>
<dbReference type="RefSeq" id="WP_143106376.1">
    <property type="nucleotide sequence ID" value="NZ_FPBK01000004.1"/>
</dbReference>
<dbReference type="GO" id="GO:0016491">
    <property type="term" value="F:oxidoreductase activity"/>
    <property type="evidence" value="ECO:0007669"/>
    <property type="project" value="InterPro"/>
</dbReference>
<evidence type="ECO:0000259" key="1">
    <source>
        <dbReference type="Pfam" id="PF20256"/>
    </source>
</evidence>
<reference evidence="2 3" key="1">
    <citation type="submission" date="2016-10" db="EMBL/GenBank/DDBJ databases">
        <authorList>
            <person name="de Groot N.N."/>
        </authorList>
    </citation>
    <scope>NUCLEOTIDE SEQUENCE [LARGE SCALE GENOMIC DNA]</scope>
    <source>
        <strain evidence="2 3">CGMCC 1.12333</strain>
    </source>
</reference>
<dbReference type="InterPro" id="IPR046867">
    <property type="entry name" value="AldOxase/xan_DH_MoCoBD2"/>
</dbReference>
<dbReference type="STRING" id="1224947.SAMN05216480_104174"/>
<dbReference type="PANTHER" id="PTHR47495:SF2">
    <property type="entry name" value="ALDEHYDE DEHYDROGENASE"/>
    <property type="match status" value="1"/>
</dbReference>
<dbReference type="InterPro" id="IPR052516">
    <property type="entry name" value="N-heterocyclic_Hydroxylase"/>
</dbReference>
<dbReference type="OrthoDB" id="9767994at2"/>